<evidence type="ECO:0000313" key="5">
    <source>
        <dbReference type="EMBL" id="KWX05575.1"/>
    </source>
</evidence>
<dbReference type="Pfam" id="PF01610">
    <property type="entry name" value="DDE_Tnp_ISL3"/>
    <property type="match status" value="2"/>
</dbReference>
<dbReference type="InterPro" id="IPR002560">
    <property type="entry name" value="Transposase_DDE"/>
</dbReference>
<gene>
    <name evidence="7" type="ORF">TH66_00010</name>
    <name evidence="6" type="ORF">TH66_00555</name>
    <name evidence="4" type="ORF">TH66_01995</name>
    <name evidence="5" type="ORF">TH66_02645</name>
    <name evidence="3" type="ORF">TH66_03235</name>
    <name evidence="2" type="ORF">TH66_18190</name>
    <name evidence="8" type="ORF">TR74_02965</name>
</gene>
<dbReference type="EMBL" id="JYIJ01000009">
    <property type="protein sequence ID" value="KWX05860.1"/>
    <property type="molecule type" value="Genomic_DNA"/>
</dbReference>
<dbReference type="EMBL" id="JYIJ01000011">
    <property type="protein sequence ID" value="KWX05575.1"/>
    <property type="molecule type" value="Genomic_DNA"/>
</dbReference>
<dbReference type="InterPro" id="IPR017894">
    <property type="entry name" value="HTH_IS21_transposase_type"/>
</dbReference>
<organism evidence="8 9">
    <name type="scientific">Carbonactinospora thermoautotrophica</name>
    <dbReference type="NCBI Taxonomy" id="1469144"/>
    <lineage>
        <taxon>Bacteria</taxon>
        <taxon>Bacillati</taxon>
        <taxon>Actinomycetota</taxon>
        <taxon>Actinomycetes</taxon>
        <taxon>Kitasatosporales</taxon>
        <taxon>Carbonactinosporaceae</taxon>
        <taxon>Carbonactinospora</taxon>
    </lineage>
</organism>
<dbReference type="PROSITE" id="PS50531">
    <property type="entry name" value="HTH_IS21"/>
    <property type="match status" value="1"/>
</dbReference>
<dbReference type="PANTHER" id="PTHR33498:SF1">
    <property type="entry name" value="TRANSPOSASE FOR INSERTION SEQUENCE ELEMENT IS1557"/>
    <property type="match status" value="1"/>
</dbReference>
<dbReference type="PANTHER" id="PTHR33498">
    <property type="entry name" value="TRANSPOSASE FOR INSERTION SEQUENCE ELEMENT IS1557"/>
    <property type="match status" value="1"/>
</dbReference>
<protein>
    <submittedName>
        <fullName evidence="8">Transposase</fullName>
    </submittedName>
</protein>
<evidence type="ECO:0000259" key="1">
    <source>
        <dbReference type="PROSITE" id="PS50531"/>
    </source>
</evidence>
<dbReference type="EMBL" id="JYIJ01000012">
    <property type="protein sequence ID" value="KWX05276.1"/>
    <property type="molecule type" value="Genomic_DNA"/>
</dbReference>
<evidence type="ECO:0000313" key="9">
    <source>
        <dbReference type="Proteomes" id="UP000070598"/>
    </source>
</evidence>
<dbReference type="InterPro" id="IPR029261">
    <property type="entry name" value="Transposase_Znf"/>
</dbReference>
<dbReference type="EMBL" id="JYIJ01000011">
    <property type="protein sequence ID" value="KWX05483.1"/>
    <property type="molecule type" value="Genomic_DNA"/>
</dbReference>
<dbReference type="Pfam" id="PF14690">
    <property type="entry name" value="Zn_ribbon_ISL3"/>
    <property type="match status" value="1"/>
</dbReference>
<proteinExistence type="predicted"/>
<evidence type="ECO:0000313" key="7">
    <source>
        <dbReference type="EMBL" id="KWX06221.1"/>
    </source>
</evidence>
<dbReference type="EMBL" id="JYIJ01000002">
    <property type="protein sequence ID" value="KWX06221.1"/>
    <property type="molecule type" value="Genomic_DNA"/>
</dbReference>
<dbReference type="EMBL" id="JYIK01000420">
    <property type="protein sequence ID" value="KWX10547.1"/>
    <property type="molecule type" value="Genomic_DNA"/>
</dbReference>
<evidence type="ECO:0000313" key="4">
    <source>
        <dbReference type="EMBL" id="KWX05483.1"/>
    </source>
</evidence>
<dbReference type="NCBIfam" id="NF033550">
    <property type="entry name" value="transpos_ISL3"/>
    <property type="match status" value="1"/>
</dbReference>
<evidence type="ECO:0000313" key="10">
    <source>
        <dbReference type="Proteomes" id="UP000070659"/>
    </source>
</evidence>
<dbReference type="PATRIC" id="fig|1469144.8.peg.1567"/>
<comment type="caution">
    <text evidence="8">The sequence shown here is derived from an EMBL/GenBank/DDBJ whole genome shotgun (WGS) entry which is preliminary data.</text>
</comment>
<feature type="domain" description="HTH IS21-type" evidence="1">
    <location>
        <begin position="293"/>
        <end position="357"/>
    </location>
</feature>
<dbReference type="InterPro" id="IPR047951">
    <property type="entry name" value="Transpos_ISL3"/>
</dbReference>
<reference evidence="9" key="1">
    <citation type="submission" date="2015-02" db="EMBL/GenBank/DDBJ databases">
        <title>Physiological reanalysis, assessment of diazotrophy, and genome sequences of multiple isolates of Streptomyces thermoautotrophicus.</title>
        <authorList>
            <person name="MacKellar D.C."/>
            <person name="Lieber L."/>
            <person name="Norman J."/>
            <person name="Bolger A."/>
            <person name="Tobin C."/>
            <person name="Murray J.W."/>
            <person name="Friesen M."/>
            <person name="Prell J."/>
        </authorList>
    </citation>
    <scope>NUCLEOTIDE SEQUENCE [LARGE SCALE GENOMIC DNA]</scope>
    <source>
        <strain evidence="9">UBT1</strain>
    </source>
</reference>
<evidence type="ECO:0000313" key="8">
    <source>
        <dbReference type="EMBL" id="KWX10547.1"/>
    </source>
</evidence>
<evidence type="ECO:0000313" key="3">
    <source>
        <dbReference type="EMBL" id="KWX05276.1"/>
    </source>
</evidence>
<name>A0A132NKS5_9ACTN</name>
<sequence length="533" mass="58720">MSVLLPHLAGVVIERVEEIRGAVWIWAYPRGAAAACPGCGCESVRVHSRYERRLADAALAGRRVVIRLRVRRFFCDDEGCRVRTFAEQVAGLTVPYGRRTALLRAMLEAIGVALAGRAGSRLAARLGMPVGRNVLLRLVRALPDPEVGPVAVLGVDDFALRRGHRYGTVLVDLDTHRPIDVLDDRQAETFAAWLAGHPGTAVVCRDRAGAYAEGAQAGAPEAIQVADRWHVWHNLAEYVEKTVAAHHGCLRREADIPLEVPAQATSAAELAEAAEAAHAERRENSRLVARTKARYDAVQALKAQGKGIKPIMRELGLAKETVRRFYRADSVEELLAKPRAGRPSILDAYKPYLHERWNAGCTGASTLYREITEQGYRGSLGTVAAYLAPFRALGAAPPAQPAVPKVRRITSWMLRHPDDLDADEQAKLKQILAVCPHLDTAAAHVTAFAEILTGRHGERLDSWMAKVDADDLPHLHRFVRGLRRDYTAVRNGLTLPHSSGAVEGNINRIKMIKRQMYGRAKFDLLRKRILHAT</sequence>
<reference evidence="8 10" key="2">
    <citation type="submission" date="2015-02" db="EMBL/GenBank/DDBJ databases">
        <title>Physiological reanalysis, assessment of diazotrophy, and genome sequences of multiple isolates of Streptomyces thermoautotrophicus.</title>
        <authorList>
            <person name="MacKellar D.C."/>
            <person name="Lieber L."/>
            <person name="Norman J."/>
            <person name="Bolger A."/>
            <person name="Tobin C."/>
            <person name="Murray J.W."/>
            <person name="Prell J."/>
        </authorList>
    </citation>
    <scope>NUCLEOTIDE SEQUENCE [LARGE SCALE GENOMIC DNA]</scope>
    <source>
        <strain evidence="8 10">UBT1</strain>
    </source>
</reference>
<accession>A0A132NKS5</accession>
<dbReference type="Proteomes" id="UP000070659">
    <property type="component" value="Unassembled WGS sequence"/>
</dbReference>
<evidence type="ECO:0000313" key="6">
    <source>
        <dbReference type="EMBL" id="KWX05860.1"/>
    </source>
</evidence>
<evidence type="ECO:0000313" key="2">
    <source>
        <dbReference type="EMBL" id="KWW97536.1"/>
    </source>
</evidence>
<dbReference type="AlphaFoldDB" id="A0A132NKS5"/>
<dbReference type="EMBL" id="JYIJ01000019">
    <property type="protein sequence ID" value="KWW97536.1"/>
    <property type="molecule type" value="Genomic_DNA"/>
</dbReference>
<dbReference type="Proteomes" id="UP000070598">
    <property type="component" value="Unassembled WGS sequence"/>
</dbReference>